<dbReference type="VEuPathDB" id="VectorBase:LOC119161540"/>
<keyword evidence="3" id="KW-0645">Protease</keyword>
<sequence>MEFVLVERSKRGAAKPGCLELLGEQREASRNGLAAVMMRCRRGGLDAVRDRWGVREHSSTSKCSGRRDIGVSSSRLRKVVDRSEINLFRKTVSPFEAIFRNRMTWLWVQQCIEYEPRPEDDDNANTRPSRGSCIMEDADELGLNVPRSYLDRGHPYVVANRSVRFVCACNYAAYSALVIVVTVLGMAVVSYLIVPGRTGVGYTHLRFNFTDESPEGFTGSDFSCTGKADETTVVQESDLCGSLECNHEAVRIVGSLNASVNPCDDFYAYVCSVWMDKHRPTKDQDRRSVDDDILDNYSRFLVSVLGRTNAEAPAAKILFDTCVEPPASLFRDIVTTFFYMVGLQHWPYSPSDRILAVDVASKVGTLYRLLGLDSLFHLSAVEDPEDKHTFMSIGEPELVSGAIEGSSISDFAFLAEAHDTLMSYLGRPLSTNIAAVEADLARRMAPQRAPGCFELLSQCTTMHLDQLPESRMVHWMLLAEEAFGDRIAATNRFVKMPNYEYLLSFGSDVQQNLRKPDLLNYLAFRVCMALSPLIANATVRHRLASIAYGRNPRAAQPLLPEHYCVRLMDRFEAPLVMALAYDRSVARISWDVVQELVLGHLNATMSRHIDYGFSRWFMREFADHVSRQLARVSWEPLVPKRFFDKEYRSKYLSGLYNENSSRPQLPSFFYFWLQRAVKRARGTLETSEEDLRAGWNKGSLSAWPQLGAPFRHLEIPLPVFDFGMPIERRLRKFHIARVGTRVYWSLFKYIYFLAYGFYLNTTWSDPASVFENLRGCLQKDYARMSASAGRTSPHTILLFERTSTADMLDVLAVGLAYQSFEEYMLKEVSNFRFKEARQFSPEQLFFIYYGLSHCENANPLFASSQRESDVSSAWARVNGPLRHVAEFAAAFRCPLGSFMNPHEKCKLDEISTIMRQP</sequence>
<evidence type="ECO:0000256" key="4">
    <source>
        <dbReference type="ARBA" id="ARBA00022723"/>
    </source>
</evidence>
<keyword evidence="5" id="KW-0378">Hydrolase</keyword>
<feature type="transmembrane region" description="Helical" evidence="8">
    <location>
        <begin position="171"/>
        <end position="194"/>
    </location>
</feature>
<dbReference type="GO" id="GO:0046872">
    <property type="term" value="F:metal ion binding"/>
    <property type="evidence" value="ECO:0007669"/>
    <property type="project" value="UniProtKB-KW"/>
</dbReference>
<dbReference type="EMBL" id="JABSTU010000001">
    <property type="protein sequence ID" value="KAH8042129.1"/>
    <property type="molecule type" value="Genomic_DNA"/>
</dbReference>
<keyword evidence="7" id="KW-0482">Metalloprotease</keyword>
<proteinExistence type="inferred from homology"/>
<keyword evidence="4" id="KW-0479">Metal-binding</keyword>
<evidence type="ECO:0000256" key="2">
    <source>
        <dbReference type="ARBA" id="ARBA00007357"/>
    </source>
</evidence>
<name>A0A9J6F699_RHIMP</name>
<reference evidence="11" key="2">
    <citation type="submission" date="2021-09" db="EMBL/GenBank/DDBJ databases">
        <authorList>
            <person name="Jia N."/>
            <person name="Wang J."/>
            <person name="Shi W."/>
            <person name="Du L."/>
            <person name="Sun Y."/>
            <person name="Zhan W."/>
            <person name="Jiang J."/>
            <person name="Wang Q."/>
            <person name="Zhang B."/>
            <person name="Ji P."/>
            <person name="Sakyi L.B."/>
            <person name="Cui X."/>
            <person name="Yuan T."/>
            <person name="Jiang B."/>
            <person name="Yang W."/>
            <person name="Lam T.T.-Y."/>
            <person name="Chang Q."/>
            <person name="Ding S."/>
            <person name="Wang X."/>
            <person name="Zhu J."/>
            <person name="Ruan X."/>
            <person name="Zhao L."/>
            <person name="Wei J."/>
            <person name="Que T."/>
            <person name="Du C."/>
            <person name="Cheng J."/>
            <person name="Dai P."/>
            <person name="Han X."/>
            <person name="Huang E."/>
            <person name="Gao Y."/>
            <person name="Liu J."/>
            <person name="Shao H."/>
            <person name="Ye R."/>
            <person name="Li L."/>
            <person name="Wei W."/>
            <person name="Wang X."/>
            <person name="Wang C."/>
            <person name="Huo Q."/>
            <person name="Li W."/>
            <person name="Guo W."/>
            <person name="Chen H."/>
            <person name="Chen S."/>
            <person name="Zhou L."/>
            <person name="Zhou L."/>
            <person name="Ni X."/>
            <person name="Tian J."/>
            <person name="Zhou Y."/>
            <person name="Sheng Y."/>
            <person name="Liu T."/>
            <person name="Pan Y."/>
            <person name="Xia L."/>
            <person name="Li J."/>
            <person name="Zhao F."/>
            <person name="Cao W."/>
        </authorList>
    </citation>
    <scope>NUCLEOTIDE SEQUENCE</scope>
    <source>
        <strain evidence="11">Rmic-2018</strain>
        <tissue evidence="11">Larvae</tissue>
    </source>
</reference>
<dbReference type="Pfam" id="PF01431">
    <property type="entry name" value="Peptidase_M13"/>
    <property type="match status" value="1"/>
</dbReference>
<keyword evidence="6" id="KW-0862">Zinc</keyword>
<evidence type="ECO:0000256" key="5">
    <source>
        <dbReference type="ARBA" id="ARBA00022801"/>
    </source>
</evidence>
<dbReference type="Pfam" id="PF05649">
    <property type="entry name" value="Peptidase_M13_N"/>
    <property type="match status" value="1"/>
</dbReference>
<dbReference type="GO" id="GO:0016485">
    <property type="term" value="P:protein processing"/>
    <property type="evidence" value="ECO:0007669"/>
    <property type="project" value="TreeGrafter"/>
</dbReference>
<keyword evidence="8" id="KW-0472">Membrane</keyword>
<evidence type="ECO:0000313" key="12">
    <source>
        <dbReference type="Proteomes" id="UP000821866"/>
    </source>
</evidence>
<dbReference type="Gene3D" id="3.40.390.10">
    <property type="entry name" value="Collagenase (Catalytic Domain)"/>
    <property type="match status" value="2"/>
</dbReference>
<comment type="caution">
    <text evidence="11">The sequence shown here is derived from an EMBL/GenBank/DDBJ whole genome shotgun (WGS) entry which is preliminary data.</text>
</comment>
<dbReference type="AlphaFoldDB" id="A0A9J6F699"/>
<protein>
    <recommendedName>
        <fullName evidence="13">M13 family peptidase</fullName>
    </recommendedName>
</protein>
<evidence type="ECO:0000256" key="8">
    <source>
        <dbReference type="SAM" id="Phobius"/>
    </source>
</evidence>
<evidence type="ECO:0000256" key="6">
    <source>
        <dbReference type="ARBA" id="ARBA00022833"/>
    </source>
</evidence>
<feature type="domain" description="Peptidase M13 N-terminal" evidence="10">
    <location>
        <begin position="262"/>
        <end position="597"/>
    </location>
</feature>
<evidence type="ECO:0008006" key="13">
    <source>
        <dbReference type="Google" id="ProtNLM"/>
    </source>
</evidence>
<dbReference type="PROSITE" id="PS51885">
    <property type="entry name" value="NEPRILYSIN"/>
    <property type="match status" value="1"/>
</dbReference>
<comment type="similarity">
    <text evidence="2">Belongs to the peptidase M13 family.</text>
</comment>
<dbReference type="InterPro" id="IPR008753">
    <property type="entry name" value="Peptidase_M13_N"/>
</dbReference>
<feature type="domain" description="Peptidase M13 C-terminal" evidence="9">
    <location>
        <begin position="764"/>
        <end position="907"/>
    </location>
</feature>
<dbReference type="Proteomes" id="UP000821866">
    <property type="component" value="Chromosome 1"/>
</dbReference>
<keyword evidence="8" id="KW-0812">Transmembrane</keyword>
<keyword evidence="12" id="KW-1185">Reference proteome</keyword>
<dbReference type="InterPro" id="IPR018497">
    <property type="entry name" value="Peptidase_M13_C"/>
</dbReference>
<dbReference type="InterPro" id="IPR000718">
    <property type="entry name" value="Peptidase_M13"/>
</dbReference>
<accession>A0A9J6F699</accession>
<evidence type="ECO:0000256" key="7">
    <source>
        <dbReference type="ARBA" id="ARBA00023049"/>
    </source>
</evidence>
<dbReference type="PANTHER" id="PTHR11733">
    <property type="entry name" value="ZINC METALLOPROTEASE FAMILY M13 NEPRILYSIN-RELATED"/>
    <property type="match status" value="1"/>
</dbReference>
<organism evidence="11 12">
    <name type="scientific">Rhipicephalus microplus</name>
    <name type="common">Cattle tick</name>
    <name type="synonym">Boophilus microplus</name>
    <dbReference type="NCBI Taxonomy" id="6941"/>
    <lineage>
        <taxon>Eukaryota</taxon>
        <taxon>Metazoa</taxon>
        <taxon>Ecdysozoa</taxon>
        <taxon>Arthropoda</taxon>
        <taxon>Chelicerata</taxon>
        <taxon>Arachnida</taxon>
        <taxon>Acari</taxon>
        <taxon>Parasitiformes</taxon>
        <taxon>Ixodida</taxon>
        <taxon>Ixodoidea</taxon>
        <taxon>Ixodidae</taxon>
        <taxon>Rhipicephalinae</taxon>
        <taxon>Rhipicephalus</taxon>
        <taxon>Boophilus</taxon>
    </lineage>
</organism>
<keyword evidence="8" id="KW-1133">Transmembrane helix</keyword>
<reference evidence="11" key="1">
    <citation type="journal article" date="2020" name="Cell">
        <title>Large-Scale Comparative Analyses of Tick Genomes Elucidate Their Genetic Diversity and Vector Capacities.</title>
        <authorList>
            <consortium name="Tick Genome and Microbiome Consortium (TIGMIC)"/>
            <person name="Jia N."/>
            <person name="Wang J."/>
            <person name="Shi W."/>
            <person name="Du L."/>
            <person name="Sun Y."/>
            <person name="Zhan W."/>
            <person name="Jiang J.F."/>
            <person name="Wang Q."/>
            <person name="Zhang B."/>
            <person name="Ji P."/>
            <person name="Bell-Sakyi L."/>
            <person name="Cui X.M."/>
            <person name="Yuan T.T."/>
            <person name="Jiang B.G."/>
            <person name="Yang W.F."/>
            <person name="Lam T.T."/>
            <person name="Chang Q.C."/>
            <person name="Ding S.J."/>
            <person name="Wang X.J."/>
            <person name="Zhu J.G."/>
            <person name="Ruan X.D."/>
            <person name="Zhao L."/>
            <person name="Wei J.T."/>
            <person name="Ye R.Z."/>
            <person name="Que T.C."/>
            <person name="Du C.H."/>
            <person name="Zhou Y.H."/>
            <person name="Cheng J.X."/>
            <person name="Dai P.F."/>
            <person name="Guo W.B."/>
            <person name="Han X.H."/>
            <person name="Huang E.J."/>
            <person name="Li L.F."/>
            <person name="Wei W."/>
            <person name="Gao Y.C."/>
            <person name="Liu J.Z."/>
            <person name="Shao H.Z."/>
            <person name="Wang X."/>
            <person name="Wang C.C."/>
            <person name="Yang T.C."/>
            <person name="Huo Q.B."/>
            <person name="Li W."/>
            <person name="Chen H.Y."/>
            <person name="Chen S.E."/>
            <person name="Zhou L.G."/>
            <person name="Ni X.B."/>
            <person name="Tian J.H."/>
            <person name="Sheng Y."/>
            <person name="Liu T."/>
            <person name="Pan Y.S."/>
            <person name="Xia L.Y."/>
            <person name="Li J."/>
            <person name="Zhao F."/>
            <person name="Cao W.C."/>
        </authorList>
    </citation>
    <scope>NUCLEOTIDE SEQUENCE</scope>
    <source>
        <strain evidence="11">Rmic-2018</strain>
    </source>
</reference>
<evidence type="ECO:0000259" key="9">
    <source>
        <dbReference type="Pfam" id="PF01431"/>
    </source>
</evidence>
<dbReference type="Gene3D" id="1.10.1380.10">
    <property type="entry name" value="Neutral endopeptidase , domain2"/>
    <property type="match status" value="1"/>
</dbReference>
<evidence type="ECO:0000256" key="3">
    <source>
        <dbReference type="ARBA" id="ARBA00022670"/>
    </source>
</evidence>
<dbReference type="InterPro" id="IPR042089">
    <property type="entry name" value="Peptidase_M13_dom_2"/>
</dbReference>
<comment type="cofactor">
    <cofactor evidence="1">
        <name>Zn(2+)</name>
        <dbReference type="ChEBI" id="CHEBI:29105"/>
    </cofactor>
</comment>
<evidence type="ECO:0000259" key="10">
    <source>
        <dbReference type="Pfam" id="PF05649"/>
    </source>
</evidence>
<dbReference type="InterPro" id="IPR024079">
    <property type="entry name" value="MetalloPept_cat_dom_sf"/>
</dbReference>
<dbReference type="SUPFAM" id="SSF55486">
    <property type="entry name" value="Metalloproteases ('zincins'), catalytic domain"/>
    <property type="match status" value="2"/>
</dbReference>
<dbReference type="GO" id="GO:0004222">
    <property type="term" value="F:metalloendopeptidase activity"/>
    <property type="evidence" value="ECO:0007669"/>
    <property type="project" value="InterPro"/>
</dbReference>
<gene>
    <name evidence="11" type="ORF">HPB51_021213</name>
</gene>
<evidence type="ECO:0000313" key="11">
    <source>
        <dbReference type="EMBL" id="KAH8042129.1"/>
    </source>
</evidence>
<evidence type="ECO:0000256" key="1">
    <source>
        <dbReference type="ARBA" id="ARBA00001947"/>
    </source>
</evidence>
<dbReference type="GO" id="GO:0005886">
    <property type="term" value="C:plasma membrane"/>
    <property type="evidence" value="ECO:0007669"/>
    <property type="project" value="TreeGrafter"/>
</dbReference>
<dbReference type="PANTHER" id="PTHR11733:SF241">
    <property type="entry name" value="GH26575P-RELATED"/>
    <property type="match status" value="1"/>
</dbReference>